<keyword evidence="3" id="KW-1185">Reference proteome</keyword>
<evidence type="ECO:0000313" key="3">
    <source>
        <dbReference type="Proteomes" id="UP000315471"/>
    </source>
</evidence>
<dbReference type="EMBL" id="SJPY01000001">
    <property type="protein sequence ID" value="TWU45514.1"/>
    <property type="molecule type" value="Genomic_DNA"/>
</dbReference>
<feature type="coiled-coil region" evidence="1">
    <location>
        <begin position="281"/>
        <end position="338"/>
    </location>
</feature>
<dbReference type="Proteomes" id="UP000315471">
    <property type="component" value="Unassembled WGS sequence"/>
</dbReference>
<organism evidence="2 3">
    <name type="scientific">Novipirellula aureliae</name>
    <dbReference type="NCBI Taxonomy" id="2527966"/>
    <lineage>
        <taxon>Bacteria</taxon>
        <taxon>Pseudomonadati</taxon>
        <taxon>Planctomycetota</taxon>
        <taxon>Planctomycetia</taxon>
        <taxon>Pirellulales</taxon>
        <taxon>Pirellulaceae</taxon>
        <taxon>Novipirellula</taxon>
    </lineage>
</organism>
<accession>A0A5C6EAJ9</accession>
<evidence type="ECO:0000256" key="1">
    <source>
        <dbReference type="SAM" id="Coils"/>
    </source>
</evidence>
<comment type="caution">
    <text evidence="2">The sequence shown here is derived from an EMBL/GenBank/DDBJ whole genome shotgun (WGS) entry which is preliminary data.</text>
</comment>
<evidence type="ECO:0000313" key="2">
    <source>
        <dbReference type="EMBL" id="TWU45514.1"/>
    </source>
</evidence>
<keyword evidence="1" id="KW-0175">Coiled coil</keyword>
<gene>
    <name evidence="2" type="ORF">Q31b_06870</name>
</gene>
<sequence>MCRLGCENSTYPVVDVSFVDMRIAVSDKYTIAREPNIVAHDKTIQALVVDFDQSYPLLRSIAAAYTISQSMSQIWRPSDVYYIPLPGATGSPGTWEATIPNPQVLKTAIDHQTLERVNHFIRASFQGSVALQRHLEDKIKIRDKCLDNIKTRMAEFNQINANTLSGLDSSIKLLKAGRFVNNIALITSGAVGAALLKGGATWTAAEAAAWVGGGGVGVAGVPLLKSLGVGLAKNWEASRNTGATMVAFETGKVATSSTMDYGSDKLIEKQFKVKGDGGNKVEATRAAMQQVRQELKRKKDRRIGGQSTKGKAARQRKIAAKSAEVRKAEAAHKAASAEASAAARKTRWVSGFGKVVKTTASTLFVCWDLYDAFVELGE</sequence>
<dbReference type="AlphaFoldDB" id="A0A5C6EAJ9"/>
<proteinExistence type="predicted"/>
<reference evidence="2 3" key="1">
    <citation type="submission" date="2019-02" db="EMBL/GenBank/DDBJ databases">
        <title>Deep-cultivation of Planctomycetes and their phenomic and genomic characterization uncovers novel biology.</title>
        <authorList>
            <person name="Wiegand S."/>
            <person name="Jogler M."/>
            <person name="Boedeker C."/>
            <person name="Pinto D."/>
            <person name="Vollmers J."/>
            <person name="Rivas-Marin E."/>
            <person name="Kohn T."/>
            <person name="Peeters S.H."/>
            <person name="Heuer A."/>
            <person name="Rast P."/>
            <person name="Oberbeckmann S."/>
            <person name="Bunk B."/>
            <person name="Jeske O."/>
            <person name="Meyerdierks A."/>
            <person name="Storesund J.E."/>
            <person name="Kallscheuer N."/>
            <person name="Luecker S."/>
            <person name="Lage O.M."/>
            <person name="Pohl T."/>
            <person name="Merkel B.J."/>
            <person name="Hornburger P."/>
            <person name="Mueller R.-W."/>
            <person name="Bruemmer F."/>
            <person name="Labrenz M."/>
            <person name="Spormann A.M."/>
            <person name="Op Den Camp H."/>
            <person name="Overmann J."/>
            <person name="Amann R."/>
            <person name="Jetten M.S.M."/>
            <person name="Mascher T."/>
            <person name="Medema M.H."/>
            <person name="Devos D.P."/>
            <person name="Kaster A.-K."/>
            <person name="Ovreas L."/>
            <person name="Rohde M."/>
            <person name="Galperin M.Y."/>
            <person name="Jogler C."/>
        </authorList>
    </citation>
    <scope>NUCLEOTIDE SEQUENCE [LARGE SCALE GENOMIC DNA]</scope>
    <source>
        <strain evidence="2 3">Q31b</strain>
    </source>
</reference>
<protein>
    <submittedName>
        <fullName evidence="2">Uncharacterized protein</fullName>
    </submittedName>
</protein>
<name>A0A5C6EAJ9_9BACT</name>